<evidence type="ECO:0000313" key="3">
    <source>
        <dbReference type="EMBL" id="MFC3880795.1"/>
    </source>
</evidence>
<evidence type="ECO:0000259" key="2">
    <source>
        <dbReference type="Pfam" id="PF02911"/>
    </source>
</evidence>
<dbReference type="InterPro" id="IPR011034">
    <property type="entry name" value="Formyl_transferase-like_C_sf"/>
</dbReference>
<evidence type="ECO:0000313" key="4">
    <source>
        <dbReference type="Proteomes" id="UP001595805"/>
    </source>
</evidence>
<dbReference type="InterPro" id="IPR005793">
    <property type="entry name" value="Formyl_trans_C"/>
</dbReference>
<proteinExistence type="predicted"/>
<dbReference type="PANTHER" id="PTHR11138:SF5">
    <property type="entry name" value="METHIONYL-TRNA FORMYLTRANSFERASE, MITOCHONDRIAL"/>
    <property type="match status" value="1"/>
</dbReference>
<dbReference type="Pfam" id="PF02911">
    <property type="entry name" value="Formyl_trans_C"/>
    <property type="match status" value="1"/>
</dbReference>
<organism evidence="3 4">
    <name type="scientific">Algoriphagus namhaensis</name>
    <dbReference type="NCBI Taxonomy" id="915353"/>
    <lineage>
        <taxon>Bacteria</taxon>
        <taxon>Pseudomonadati</taxon>
        <taxon>Bacteroidota</taxon>
        <taxon>Cytophagia</taxon>
        <taxon>Cytophagales</taxon>
        <taxon>Cyclobacteriaceae</taxon>
        <taxon>Algoriphagus</taxon>
    </lineage>
</organism>
<dbReference type="PANTHER" id="PTHR11138">
    <property type="entry name" value="METHIONYL-TRNA FORMYLTRANSFERASE"/>
    <property type="match status" value="1"/>
</dbReference>
<gene>
    <name evidence="3" type="ORF">ACFOSV_11425</name>
</gene>
<comment type="caution">
    <text evidence="3">The sequence shown here is derived from an EMBL/GenBank/DDBJ whole genome shotgun (WGS) entry which is preliminary data.</text>
</comment>
<feature type="domain" description="Formyl transferase N-terminal" evidence="1">
    <location>
        <begin position="60"/>
        <end position="169"/>
    </location>
</feature>
<evidence type="ECO:0000259" key="1">
    <source>
        <dbReference type="Pfam" id="PF00551"/>
    </source>
</evidence>
<dbReference type="EC" id="2.1.2.9" evidence="3"/>
<keyword evidence="4" id="KW-1185">Reference proteome</keyword>
<dbReference type="SUPFAM" id="SSF50486">
    <property type="entry name" value="FMT C-terminal domain-like"/>
    <property type="match status" value="1"/>
</dbReference>
<dbReference type="Pfam" id="PF00551">
    <property type="entry name" value="Formyl_trans_N"/>
    <property type="match status" value="1"/>
</dbReference>
<dbReference type="RefSeq" id="WP_377906146.1">
    <property type="nucleotide sequence ID" value="NZ_JBHRZS010000007.1"/>
</dbReference>
<dbReference type="InterPro" id="IPR002376">
    <property type="entry name" value="Formyl_transf_N"/>
</dbReference>
<dbReference type="InterPro" id="IPR036477">
    <property type="entry name" value="Formyl_transf_N_sf"/>
</dbReference>
<dbReference type="GO" id="GO:0004479">
    <property type="term" value="F:methionyl-tRNA formyltransferase activity"/>
    <property type="evidence" value="ECO:0007669"/>
    <property type="project" value="UniProtKB-EC"/>
</dbReference>
<dbReference type="EMBL" id="JBHRZS010000007">
    <property type="protein sequence ID" value="MFC3880795.1"/>
    <property type="molecule type" value="Genomic_DNA"/>
</dbReference>
<accession>A0ABV8AT67</accession>
<keyword evidence="3" id="KW-0808">Transferase</keyword>
<reference evidence="4" key="1">
    <citation type="journal article" date="2019" name="Int. J. Syst. Evol. Microbiol.">
        <title>The Global Catalogue of Microorganisms (GCM) 10K type strain sequencing project: providing services to taxonomists for standard genome sequencing and annotation.</title>
        <authorList>
            <consortium name="The Broad Institute Genomics Platform"/>
            <consortium name="The Broad Institute Genome Sequencing Center for Infectious Disease"/>
            <person name="Wu L."/>
            <person name="Ma J."/>
        </authorList>
    </citation>
    <scope>NUCLEOTIDE SEQUENCE [LARGE SCALE GENOMIC DNA]</scope>
    <source>
        <strain evidence="4">CCUG 60523</strain>
    </source>
</reference>
<protein>
    <submittedName>
        <fullName evidence="3">Methionyl-tRNA formyltransferase</fullName>
        <ecNumber evidence="3">2.1.2.9</ecNumber>
    </submittedName>
</protein>
<name>A0ABV8AT67_9BACT</name>
<dbReference type="Gene3D" id="3.40.50.12230">
    <property type="match status" value="1"/>
</dbReference>
<sequence length="301" mass="33650">MKVIFFTNSDWAIPTLTWLKNENKLEAVVSAKVSDGLNPNIEIFCTTGQIEIMHWGNIEEVVAGLKNHDYQMGLMLGFKDKISKKVLEQFTHGIINIHFGELPLYAGPDPLFWILKEGRKQVRVTAHKINEKFDEGLEVLGREVPVFPGEPYGVLGGRLSHLIPSLLPEIFSKIEVKGLKRISSNPKPKSKPNSEDIMIRWKDHTSEEVENLVNACNPAYGGAITFYKGAQLRILEVSPADLENQGIFSAGGIVYSDSTYGIFVLCSDFKCLRVNLLKLEGAYISSQKFAALGVKAHERFE</sequence>
<dbReference type="SUPFAM" id="SSF53328">
    <property type="entry name" value="Formyltransferase"/>
    <property type="match status" value="1"/>
</dbReference>
<dbReference type="Proteomes" id="UP001595805">
    <property type="component" value="Unassembled WGS sequence"/>
</dbReference>
<feature type="domain" description="Formyl transferase C-terminal" evidence="2">
    <location>
        <begin position="194"/>
        <end position="282"/>
    </location>
</feature>